<keyword evidence="1" id="KW-0418">Kinase</keyword>
<keyword evidence="1" id="KW-0808">Transferase</keyword>
<evidence type="ECO:0000313" key="1">
    <source>
        <dbReference type="EMBL" id="RJE17416.1"/>
    </source>
</evidence>
<proteinExistence type="predicted"/>
<reference evidence="2" key="1">
    <citation type="submission" date="2017-02" db="EMBL/GenBank/DDBJ databases">
        <authorList>
            <person name="Tafer H."/>
            <person name="Lopandic K."/>
        </authorList>
    </citation>
    <scope>NUCLEOTIDE SEQUENCE [LARGE SCALE GENOMIC DNA]</scope>
    <source>
        <strain evidence="2">CBS 366.77</strain>
    </source>
</reference>
<evidence type="ECO:0000313" key="2">
    <source>
        <dbReference type="Proteomes" id="UP000266188"/>
    </source>
</evidence>
<dbReference type="Proteomes" id="UP000266188">
    <property type="component" value="Unassembled WGS sequence"/>
</dbReference>
<accession>A0A3A2Z3I3</accession>
<dbReference type="AlphaFoldDB" id="A0A3A2Z3I3"/>
<protein>
    <submittedName>
        <fullName evidence="1">Pyridoxal kinase</fullName>
    </submittedName>
</protein>
<dbReference type="STRING" id="2070753.A0A3A2Z3I3"/>
<dbReference type="InterPro" id="IPR029056">
    <property type="entry name" value="Ribokinase-like"/>
</dbReference>
<dbReference type="EMBL" id="MVGC01000996">
    <property type="protein sequence ID" value="RJE17416.1"/>
    <property type="molecule type" value="Genomic_DNA"/>
</dbReference>
<gene>
    <name evidence="1" type="ORF">PHISCL_10248</name>
</gene>
<name>A0A3A2Z3I3_9EURO</name>
<dbReference type="Gene3D" id="3.40.1190.20">
    <property type="match status" value="1"/>
</dbReference>
<sequence length="126" mass="14099">MFAALTVARLREAVFNTPGLRDTKSWVSADDVKPTELPLAKATVKVLASMHSILEKTLEGRAAELAALGEEGLDGVSGEEREKAMHLRRTKAAEIRLVRNVRFLREPVVEFEVMEWDDGDLPEEIR</sequence>
<organism evidence="1 2">
    <name type="scientific">Aspergillus sclerotialis</name>
    <dbReference type="NCBI Taxonomy" id="2070753"/>
    <lineage>
        <taxon>Eukaryota</taxon>
        <taxon>Fungi</taxon>
        <taxon>Dikarya</taxon>
        <taxon>Ascomycota</taxon>
        <taxon>Pezizomycotina</taxon>
        <taxon>Eurotiomycetes</taxon>
        <taxon>Eurotiomycetidae</taxon>
        <taxon>Eurotiales</taxon>
        <taxon>Aspergillaceae</taxon>
        <taxon>Aspergillus</taxon>
        <taxon>Aspergillus subgen. Polypaecilum</taxon>
    </lineage>
</organism>
<comment type="caution">
    <text evidence="1">The sequence shown here is derived from an EMBL/GenBank/DDBJ whole genome shotgun (WGS) entry which is preliminary data.</text>
</comment>
<dbReference type="GO" id="GO:0016301">
    <property type="term" value="F:kinase activity"/>
    <property type="evidence" value="ECO:0007669"/>
    <property type="project" value="UniProtKB-KW"/>
</dbReference>
<dbReference type="OrthoDB" id="2104723at2759"/>
<keyword evidence="2" id="KW-1185">Reference proteome</keyword>